<name>W6U4S5_ECHGR</name>
<comment type="caution">
    <text evidence="1">The sequence shown here is derived from an EMBL/GenBank/DDBJ whole genome shotgun (WGS) entry which is preliminary data.</text>
</comment>
<organism evidence="1 2">
    <name type="scientific">Echinococcus granulosus</name>
    <name type="common">Hydatid tapeworm</name>
    <dbReference type="NCBI Taxonomy" id="6210"/>
    <lineage>
        <taxon>Eukaryota</taxon>
        <taxon>Metazoa</taxon>
        <taxon>Spiralia</taxon>
        <taxon>Lophotrochozoa</taxon>
        <taxon>Platyhelminthes</taxon>
        <taxon>Cestoda</taxon>
        <taxon>Eucestoda</taxon>
        <taxon>Cyclophyllidea</taxon>
        <taxon>Taeniidae</taxon>
        <taxon>Echinococcus</taxon>
        <taxon>Echinococcus granulosus group</taxon>
    </lineage>
</organism>
<dbReference type="GeneID" id="36345308"/>
<reference evidence="1 2" key="1">
    <citation type="journal article" date="2013" name="Nat. Genet.">
        <title>The genome of the hydatid tapeworm Echinococcus granulosus.</title>
        <authorList>
            <person name="Zheng H."/>
            <person name="Zhang W."/>
            <person name="Zhang L."/>
            <person name="Zhang Z."/>
            <person name="Li J."/>
            <person name="Lu G."/>
            <person name="Zhu Y."/>
            <person name="Wang Y."/>
            <person name="Huang Y."/>
            <person name="Liu J."/>
            <person name="Kang H."/>
            <person name="Chen J."/>
            <person name="Wang L."/>
            <person name="Chen A."/>
            <person name="Yu S."/>
            <person name="Gao Z."/>
            <person name="Jin L."/>
            <person name="Gu W."/>
            <person name="Wang Z."/>
            <person name="Zhao L."/>
            <person name="Shi B."/>
            <person name="Wen H."/>
            <person name="Lin R."/>
            <person name="Jones M.K."/>
            <person name="Brejova B."/>
            <person name="Vinar T."/>
            <person name="Zhao G."/>
            <person name="McManus D.P."/>
            <person name="Chen Z."/>
            <person name="Zhou Y."/>
            <person name="Wang S."/>
        </authorList>
    </citation>
    <scope>NUCLEOTIDE SEQUENCE [LARGE SCALE GENOMIC DNA]</scope>
</reference>
<dbReference type="AlphaFoldDB" id="W6U4S5"/>
<evidence type="ECO:0000313" key="1">
    <source>
        <dbReference type="EMBL" id="EUB55556.1"/>
    </source>
</evidence>
<gene>
    <name evidence="1" type="ORF">EGR_09593</name>
</gene>
<keyword evidence="2" id="KW-1185">Reference proteome</keyword>
<evidence type="ECO:0000313" key="2">
    <source>
        <dbReference type="Proteomes" id="UP000019149"/>
    </source>
</evidence>
<dbReference type="KEGG" id="egl:EGR_09593"/>
<dbReference type="Proteomes" id="UP000019149">
    <property type="component" value="Unassembled WGS sequence"/>
</dbReference>
<dbReference type="EMBL" id="APAU02000155">
    <property type="protein sequence ID" value="EUB55556.1"/>
    <property type="molecule type" value="Genomic_DNA"/>
</dbReference>
<proteinExistence type="predicted"/>
<dbReference type="RefSeq" id="XP_024346752.1">
    <property type="nucleotide sequence ID" value="XM_024498842.1"/>
</dbReference>
<dbReference type="CTD" id="36345308"/>
<sequence>MHASFDQYKFAVFLFLDSIFVLQILFEEGKRGHALASLGTLQQIQKKTSIYLRERVNNAFCFVIFKQQTGFSASIKLQVVSDPLNFLLKKKILVRKHEVGWFFFFSVEKRKTIKPKQKESQETEMTYGLKYIRHIPRQKYESGFIRSAHEVNPISNNLMFQVTGRYFKNSVSKREFVILEVHPTDSKSSENTFISFALINNCLNCGSFIRSHNARSIVIHVC</sequence>
<protein>
    <submittedName>
        <fullName evidence="1">Uncharacterized protein</fullName>
    </submittedName>
</protein>
<accession>W6U4S5</accession>